<accession>A0ABW2DKC5</accession>
<evidence type="ECO:0000313" key="1">
    <source>
        <dbReference type="EMBL" id="MFC6996716.1"/>
    </source>
</evidence>
<protein>
    <submittedName>
        <fullName evidence="1">Carboxypeptidase-like regulatory domain-containing protein</fullName>
    </submittedName>
</protein>
<name>A0ABW2DKC5_9BACT</name>
<evidence type="ECO:0000313" key="2">
    <source>
        <dbReference type="Proteomes" id="UP001596405"/>
    </source>
</evidence>
<dbReference type="RefSeq" id="WP_066623658.1">
    <property type="nucleotide sequence ID" value="NZ_JBHSYQ010000003.1"/>
</dbReference>
<sequence>MFSRRLTVTVPTPCHADWNAMTPADKGKFCQSCQKTVMDFRTMTDAEVLTWLAKNKHKGCGHFRSDQLNRELQHATSSKKKLALRTVMLGFAAWLGLKSAEAQEASTPTRSDIELLPSRTAKVLPLTPAPDSSTISGTITAPTGDLSRVIIRLNDTLEVKPDLFGNFSLPISQNAPLKLQWLVISSPGFVTQRHRLADLQLHQPLHLTLTKETDPFPFLQGTIGGMVVQYKWYTPRGMFFKFRNLFC</sequence>
<gene>
    <name evidence="1" type="ORF">ACFQHR_03730</name>
</gene>
<proteinExistence type="predicted"/>
<organism evidence="1 2">
    <name type="scientific">Rufibacter roseus</name>
    <dbReference type="NCBI Taxonomy" id="1567108"/>
    <lineage>
        <taxon>Bacteria</taxon>
        <taxon>Pseudomonadati</taxon>
        <taxon>Bacteroidota</taxon>
        <taxon>Cytophagia</taxon>
        <taxon>Cytophagales</taxon>
        <taxon>Hymenobacteraceae</taxon>
        <taxon>Rufibacter</taxon>
    </lineage>
</organism>
<dbReference type="EMBL" id="JBHSYQ010000003">
    <property type="protein sequence ID" value="MFC6996716.1"/>
    <property type="molecule type" value="Genomic_DNA"/>
</dbReference>
<comment type="caution">
    <text evidence="1">The sequence shown here is derived from an EMBL/GenBank/DDBJ whole genome shotgun (WGS) entry which is preliminary data.</text>
</comment>
<keyword evidence="2" id="KW-1185">Reference proteome</keyword>
<reference evidence="2" key="1">
    <citation type="journal article" date="2019" name="Int. J. Syst. Evol. Microbiol.">
        <title>The Global Catalogue of Microorganisms (GCM) 10K type strain sequencing project: providing services to taxonomists for standard genome sequencing and annotation.</title>
        <authorList>
            <consortium name="The Broad Institute Genomics Platform"/>
            <consortium name="The Broad Institute Genome Sequencing Center for Infectious Disease"/>
            <person name="Wu L."/>
            <person name="Ma J."/>
        </authorList>
    </citation>
    <scope>NUCLEOTIDE SEQUENCE [LARGE SCALE GENOMIC DNA]</scope>
    <source>
        <strain evidence="2">CGMCC 4.7393</strain>
    </source>
</reference>
<dbReference type="Proteomes" id="UP001596405">
    <property type="component" value="Unassembled WGS sequence"/>
</dbReference>